<dbReference type="FunCoup" id="A0A1X7U1V2">
    <property type="interactions" value="546"/>
</dbReference>
<dbReference type="GO" id="GO:0003677">
    <property type="term" value="F:DNA binding"/>
    <property type="evidence" value="ECO:0007669"/>
    <property type="project" value="UniProtKB-KW"/>
</dbReference>
<dbReference type="Pfam" id="PF01661">
    <property type="entry name" value="Macro"/>
    <property type="match status" value="1"/>
</dbReference>
<dbReference type="OrthoDB" id="9421954at2759"/>
<dbReference type="AlphaFoldDB" id="A0A1X7U1V2"/>
<reference evidence="14" key="1">
    <citation type="journal article" date="2010" name="Nature">
        <title>The Amphimedon queenslandica genome and the evolution of animal complexity.</title>
        <authorList>
            <person name="Srivastava M."/>
            <person name="Simakov O."/>
            <person name="Chapman J."/>
            <person name="Fahey B."/>
            <person name="Gauthier M.E."/>
            <person name="Mitros T."/>
            <person name="Richards G.S."/>
            <person name="Conaco C."/>
            <person name="Dacre M."/>
            <person name="Hellsten U."/>
            <person name="Larroux C."/>
            <person name="Putnam N.H."/>
            <person name="Stanke M."/>
            <person name="Adamska M."/>
            <person name="Darling A."/>
            <person name="Degnan S.M."/>
            <person name="Oakley T.H."/>
            <person name="Plachetzki D.C."/>
            <person name="Zhai Y."/>
            <person name="Adamski M."/>
            <person name="Calcino A."/>
            <person name="Cummins S.F."/>
            <person name="Goodstein D.M."/>
            <person name="Harris C."/>
            <person name="Jackson D.J."/>
            <person name="Leys S.P."/>
            <person name="Shu S."/>
            <person name="Woodcroft B.J."/>
            <person name="Vervoort M."/>
            <person name="Kosik K.S."/>
            <person name="Manning G."/>
            <person name="Degnan B.M."/>
            <person name="Rokhsar D.S."/>
        </authorList>
    </citation>
    <scope>NUCLEOTIDE SEQUENCE [LARGE SCALE GENOMIC DNA]</scope>
</reference>
<dbReference type="GO" id="GO:0000786">
    <property type="term" value="C:nucleosome"/>
    <property type="evidence" value="ECO:0007669"/>
    <property type="project" value="UniProtKB-KW"/>
</dbReference>
<dbReference type="CDD" id="cd00074">
    <property type="entry name" value="HFD_H2A"/>
    <property type="match status" value="1"/>
</dbReference>
<dbReference type="Gene3D" id="3.40.220.10">
    <property type="entry name" value="Leucine Aminopeptidase, subunit E, domain 1"/>
    <property type="match status" value="1"/>
</dbReference>
<evidence type="ECO:0000259" key="12">
    <source>
        <dbReference type="PROSITE" id="PS51154"/>
    </source>
</evidence>
<gene>
    <name evidence="13" type="primary">100637600</name>
</gene>
<dbReference type="InParanoid" id="A0A1X7U1V2"/>
<dbReference type="GO" id="GO:0005634">
    <property type="term" value="C:nucleus"/>
    <property type="evidence" value="ECO:0007669"/>
    <property type="project" value="UniProtKB-SubCell"/>
</dbReference>
<accession>A0A1X7U1V2</accession>
<evidence type="ECO:0000256" key="8">
    <source>
        <dbReference type="ARBA" id="ARBA00023125"/>
    </source>
</evidence>
<keyword evidence="5" id="KW-1017">Isopeptide bond</keyword>
<evidence type="ECO:0000256" key="7">
    <source>
        <dbReference type="ARBA" id="ARBA00022853"/>
    </source>
</evidence>
<evidence type="ECO:0000256" key="3">
    <source>
        <dbReference type="ARBA" id="ARBA00010691"/>
    </source>
</evidence>
<feature type="region of interest" description="Disordered" evidence="11">
    <location>
        <begin position="114"/>
        <end position="175"/>
    </location>
</feature>
<evidence type="ECO:0000256" key="9">
    <source>
        <dbReference type="ARBA" id="ARBA00023242"/>
    </source>
</evidence>
<dbReference type="InterPro" id="IPR032458">
    <property type="entry name" value="Histone_H2A_CS"/>
</dbReference>
<dbReference type="GO" id="GO:0030527">
    <property type="term" value="F:structural constituent of chromatin"/>
    <property type="evidence" value="ECO:0007669"/>
    <property type="project" value="InterPro"/>
</dbReference>
<reference evidence="13" key="2">
    <citation type="submission" date="2017-05" db="UniProtKB">
        <authorList>
            <consortium name="EnsemblMetazoa"/>
        </authorList>
    </citation>
    <scope>IDENTIFICATION</scope>
</reference>
<evidence type="ECO:0000256" key="11">
    <source>
        <dbReference type="SAM" id="MobiDB-lite"/>
    </source>
</evidence>
<keyword evidence="8" id="KW-0238">DNA-binding</keyword>
<keyword evidence="9" id="KW-0539">Nucleus</keyword>
<evidence type="ECO:0000313" key="14">
    <source>
        <dbReference type="Proteomes" id="UP000007879"/>
    </source>
</evidence>
<dbReference type="FunFam" id="3.40.220.10:FF:000002">
    <property type="entry name" value="Core histone macro-H2A"/>
    <property type="match status" value="1"/>
</dbReference>
<dbReference type="InterPro" id="IPR002119">
    <property type="entry name" value="Histone_H2A"/>
</dbReference>
<protein>
    <recommendedName>
        <fullName evidence="12">Macro domain-containing protein</fullName>
    </recommendedName>
</protein>
<dbReference type="CDD" id="cd02904">
    <property type="entry name" value="Macro_H2A-like"/>
    <property type="match status" value="1"/>
</dbReference>
<dbReference type="Gene3D" id="1.10.20.10">
    <property type="entry name" value="Histone, subunit A"/>
    <property type="match status" value="1"/>
</dbReference>
<evidence type="ECO:0000313" key="13">
    <source>
        <dbReference type="EnsemblMetazoa" id="Aqu2.1.21492_001"/>
    </source>
</evidence>
<dbReference type="eggNOG" id="KOG2633">
    <property type="taxonomic scope" value="Eukaryota"/>
</dbReference>
<evidence type="ECO:0000256" key="10">
    <source>
        <dbReference type="ARBA" id="ARBA00023269"/>
    </source>
</evidence>
<dbReference type="SMART" id="SM00414">
    <property type="entry name" value="H2A"/>
    <property type="match status" value="1"/>
</dbReference>
<dbReference type="InterPro" id="IPR009072">
    <property type="entry name" value="Histone-fold"/>
</dbReference>
<evidence type="ECO:0000256" key="6">
    <source>
        <dbReference type="ARBA" id="ARBA00022843"/>
    </source>
</evidence>
<dbReference type="FunFam" id="1.10.20.10:FF:000013">
    <property type="entry name" value="Core histone macro-H2A"/>
    <property type="match status" value="1"/>
</dbReference>
<dbReference type="Pfam" id="PF16211">
    <property type="entry name" value="Histone_H2A_C"/>
    <property type="match status" value="1"/>
</dbReference>
<dbReference type="SUPFAM" id="SSF47113">
    <property type="entry name" value="Histone-fold"/>
    <property type="match status" value="1"/>
</dbReference>
<evidence type="ECO:0000256" key="4">
    <source>
        <dbReference type="ARBA" id="ARBA00022454"/>
    </source>
</evidence>
<dbReference type="InterPro" id="IPR043472">
    <property type="entry name" value="Macro_dom-like"/>
</dbReference>
<dbReference type="InterPro" id="IPR002589">
    <property type="entry name" value="Macro_dom"/>
</dbReference>
<dbReference type="PRINTS" id="PR00620">
    <property type="entry name" value="HISTONEH2A"/>
</dbReference>
<dbReference type="PROSITE" id="PS51154">
    <property type="entry name" value="MACRO"/>
    <property type="match status" value="1"/>
</dbReference>
<dbReference type="GO" id="GO:0046982">
    <property type="term" value="F:protein heterodimerization activity"/>
    <property type="evidence" value="ECO:0007669"/>
    <property type="project" value="InterPro"/>
</dbReference>
<dbReference type="SUPFAM" id="SSF52949">
    <property type="entry name" value="Macro domain-like"/>
    <property type="match status" value="1"/>
</dbReference>
<keyword evidence="7" id="KW-0156">Chromatin regulator</keyword>
<sequence length="361" mass="38137">MSARGSTTARRKTQRLSKSAKAGLVFPVSRLSRYLKKACLRKRIAVGAPVYLGAVLEYLAAEVLELAGNAARDNKKRLINPRHLLLAIANDVELNKLLSGVTIREGGVLPNIHQSLLSSKRKESSKKPSMKKPTSVSKRKRPTPAAPSKKGKGRGRKLLSLPGPETVTPVTKGSGKGYTTLSEKILSGGQKLTVVQGDISTIACDAVIHPTNGSLSLSGQCGSALSNAGGPAFRTQVNQTSSKGSIGVGDAVISGAGSLPCAHVIHVHSPSWGSDDALSKLEKSVQSCLNVAEKHKLSSVGFPSIASGSNSFPKQTSAQSILRTIKDYYTGTSGSVKQVFFVLYDMESIGIYTSELARLEM</sequence>
<dbReference type="InterPro" id="IPR007125">
    <property type="entry name" value="H2A/H2B/H3"/>
</dbReference>
<organism evidence="13">
    <name type="scientific">Amphimedon queenslandica</name>
    <name type="common">Sponge</name>
    <dbReference type="NCBI Taxonomy" id="400682"/>
    <lineage>
        <taxon>Eukaryota</taxon>
        <taxon>Metazoa</taxon>
        <taxon>Porifera</taxon>
        <taxon>Demospongiae</taxon>
        <taxon>Heteroscleromorpha</taxon>
        <taxon>Haplosclerida</taxon>
        <taxon>Niphatidae</taxon>
        <taxon>Amphimedon</taxon>
    </lineage>
</organism>
<dbReference type="PANTHER" id="PTHR23430">
    <property type="entry name" value="HISTONE H2A"/>
    <property type="match status" value="1"/>
</dbReference>
<evidence type="ECO:0000256" key="5">
    <source>
        <dbReference type="ARBA" id="ARBA00022499"/>
    </source>
</evidence>
<keyword evidence="14" id="KW-1185">Reference proteome</keyword>
<comment type="subcellular location">
    <subcellularLocation>
        <location evidence="2">Chromosome</location>
    </subcellularLocation>
    <subcellularLocation>
        <location evidence="1">Nucleus</location>
    </subcellularLocation>
</comment>
<proteinExistence type="inferred from homology"/>
<dbReference type="EnsemblMetazoa" id="Aqu2.1.21492_001">
    <property type="protein sequence ID" value="Aqu2.1.21492_001"/>
    <property type="gene ID" value="Aqu2.1.21492"/>
</dbReference>
<dbReference type="InterPro" id="IPR035796">
    <property type="entry name" value="Macro_H2A"/>
</dbReference>
<dbReference type="OMA" id="GHHFPAK"/>
<keyword evidence="10" id="KW-0544">Nucleosome core</keyword>
<dbReference type="SMART" id="SM00506">
    <property type="entry name" value="A1pp"/>
    <property type="match status" value="1"/>
</dbReference>
<dbReference type="STRING" id="400682.A0A1X7U1V2"/>
<dbReference type="Proteomes" id="UP000007879">
    <property type="component" value="Unassembled WGS sequence"/>
</dbReference>
<feature type="domain" description="Macro" evidence="12">
    <location>
        <begin position="179"/>
        <end position="360"/>
    </location>
</feature>
<name>A0A1X7U1V2_AMPQE</name>
<dbReference type="GO" id="GO:0006325">
    <property type="term" value="P:chromatin organization"/>
    <property type="evidence" value="ECO:0007669"/>
    <property type="project" value="UniProtKB-KW"/>
</dbReference>
<dbReference type="Pfam" id="PF00125">
    <property type="entry name" value="Histone"/>
    <property type="match status" value="1"/>
</dbReference>
<dbReference type="PROSITE" id="PS00046">
    <property type="entry name" value="HISTONE_H2A"/>
    <property type="match status" value="1"/>
</dbReference>
<keyword evidence="4" id="KW-0158">Chromosome</keyword>
<comment type="similarity">
    <text evidence="3">Belongs to the histone H2A family.</text>
</comment>
<dbReference type="eggNOG" id="KOG1756">
    <property type="taxonomic scope" value="Eukaryota"/>
</dbReference>
<evidence type="ECO:0000256" key="2">
    <source>
        <dbReference type="ARBA" id="ARBA00004286"/>
    </source>
</evidence>
<evidence type="ECO:0000256" key="1">
    <source>
        <dbReference type="ARBA" id="ARBA00004123"/>
    </source>
</evidence>
<dbReference type="KEGG" id="aqu:100637600"/>
<dbReference type="EnsemblMetazoa" id="XM_003389202.3">
    <property type="protein sequence ID" value="XP_003389250.1"/>
    <property type="gene ID" value="LOC100637600"/>
</dbReference>
<keyword evidence="6" id="KW-0832">Ubl conjugation</keyword>
<dbReference type="InterPro" id="IPR032454">
    <property type="entry name" value="Histone_H2A_C"/>
</dbReference>